<feature type="transmembrane region" description="Helical" evidence="7">
    <location>
        <begin position="69"/>
        <end position="90"/>
    </location>
</feature>
<feature type="transmembrane region" description="Helical" evidence="7">
    <location>
        <begin position="282"/>
        <end position="302"/>
    </location>
</feature>
<feature type="transmembrane region" description="Helical" evidence="7">
    <location>
        <begin position="102"/>
        <end position="121"/>
    </location>
</feature>
<keyword evidence="6 7" id="KW-0472">Membrane</keyword>
<feature type="transmembrane region" description="Helical" evidence="7">
    <location>
        <begin position="340"/>
        <end position="361"/>
    </location>
</feature>
<keyword evidence="3" id="KW-1003">Cell membrane</keyword>
<keyword evidence="2" id="KW-0813">Transport</keyword>
<evidence type="ECO:0000256" key="1">
    <source>
        <dbReference type="ARBA" id="ARBA00004651"/>
    </source>
</evidence>
<dbReference type="InterPro" id="IPR035906">
    <property type="entry name" value="MetI-like_sf"/>
</dbReference>
<dbReference type="InterPro" id="IPR000515">
    <property type="entry name" value="MetI-like"/>
</dbReference>
<feature type="transmembrane region" description="Helical" evidence="7">
    <location>
        <begin position="496"/>
        <end position="514"/>
    </location>
</feature>
<feature type="transmembrane region" description="Helical" evidence="7">
    <location>
        <begin position="7"/>
        <end position="27"/>
    </location>
</feature>
<proteinExistence type="predicted"/>
<keyword evidence="4 7" id="KW-0812">Transmembrane</keyword>
<sequence>MTLQSSIWTKAVNVLAGLLGIGLLALGSDVIGRMEIFGCGWPPFFVVLDKIVDDWRFLRRAAWISIWDAIRGFSIGLLAGFSLATIGLLVKPLSRGIGRLATLLNSIPWIAIGPLIVMVVSSSATPIVFASLAVFFSSFVTISSGFSLVSKSHHELFQVLGAKRLTEYRRLECKTAIPAIVYAAKLGVPAAMFGVIFGEWFGTTHMGLGLAMVTALQNYMTLRLWAAAVLAALIAVSGYGLFALLEIAIRRRDYRAFDEVVGSADSTVKEVGHGLRGAMKRVGGFFLHAWPLIGILLFWQYAVSVWDVSQIVAPSPISVVKDIFGNLGIYAEATLYTLQFALLGLLLGTLIGLLAALGSWFSPFLRSVLGAPMIILYSVPLVALVPILARVFGYSRLTETLIAALVAMFPTFVLVSSGLESAPNGTNDLFDVIGAKRTRRLWLLAMPSAIPNFLTVLRLTSSLAFIAAILGEYLTGNPGLGWTFALANGALDMSRAWGAAMLIVLLSVVGYMMASKLE</sequence>
<evidence type="ECO:0000256" key="5">
    <source>
        <dbReference type="ARBA" id="ARBA00022989"/>
    </source>
</evidence>
<dbReference type="EMBL" id="UINC01048996">
    <property type="protein sequence ID" value="SVB60212.1"/>
    <property type="molecule type" value="Genomic_DNA"/>
</dbReference>
<organism evidence="9">
    <name type="scientific">marine metagenome</name>
    <dbReference type="NCBI Taxonomy" id="408172"/>
    <lineage>
        <taxon>unclassified sequences</taxon>
        <taxon>metagenomes</taxon>
        <taxon>ecological metagenomes</taxon>
    </lineage>
</organism>
<feature type="transmembrane region" description="Helical" evidence="7">
    <location>
        <begin position="368"/>
        <end position="389"/>
    </location>
</feature>
<dbReference type="PANTHER" id="PTHR30151">
    <property type="entry name" value="ALKANE SULFONATE ABC TRANSPORTER-RELATED, MEMBRANE SUBUNIT"/>
    <property type="match status" value="1"/>
</dbReference>
<dbReference type="GO" id="GO:0055085">
    <property type="term" value="P:transmembrane transport"/>
    <property type="evidence" value="ECO:0007669"/>
    <property type="project" value="InterPro"/>
</dbReference>
<dbReference type="CDD" id="cd06261">
    <property type="entry name" value="TM_PBP2"/>
    <property type="match status" value="2"/>
</dbReference>
<feature type="non-terminal residue" evidence="9">
    <location>
        <position position="518"/>
    </location>
</feature>
<evidence type="ECO:0000259" key="8">
    <source>
        <dbReference type="PROSITE" id="PS50928"/>
    </source>
</evidence>
<dbReference type="PANTHER" id="PTHR30151:SF20">
    <property type="entry name" value="ABC TRANSPORTER PERMEASE PROTEIN HI_0355-RELATED"/>
    <property type="match status" value="1"/>
</dbReference>
<accession>A0A382FC50</accession>
<keyword evidence="5 7" id="KW-1133">Transmembrane helix</keyword>
<gene>
    <name evidence="9" type="ORF">METZ01_LOCUS213066</name>
</gene>
<dbReference type="PROSITE" id="PS50928">
    <property type="entry name" value="ABC_TM1"/>
    <property type="match status" value="2"/>
</dbReference>
<evidence type="ECO:0000256" key="7">
    <source>
        <dbReference type="SAM" id="Phobius"/>
    </source>
</evidence>
<name>A0A382FC50_9ZZZZ</name>
<evidence type="ECO:0000256" key="3">
    <source>
        <dbReference type="ARBA" id="ARBA00022475"/>
    </source>
</evidence>
<dbReference type="AlphaFoldDB" id="A0A382FC50"/>
<reference evidence="9" key="1">
    <citation type="submission" date="2018-05" db="EMBL/GenBank/DDBJ databases">
        <authorList>
            <person name="Lanie J.A."/>
            <person name="Ng W.-L."/>
            <person name="Kazmierczak K.M."/>
            <person name="Andrzejewski T.M."/>
            <person name="Davidsen T.M."/>
            <person name="Wayne K.J."/>
            <person name="Tettelin H."/>
            <person name="Glass J.I."/>
            <person name="Rusch D."/>
            <person name="Podicherti R."/>
            <person name="Tsui H.-C.T."/>
            <person name="Winkler M.E."/>
        </authorList>
    </citation>
    <scope>NUCLEOTIDE SEQUENCE</scope>
</reference>
<evidence type="ECO:0000256" key="4">
    <source>
        <dbReference type="ARBA" id="ARBA00022692"/>
    </source>
</evidence>
<comment type="subcellular location">
    <subcellularLocation>
        <location evidence="1">Cell membrane</location>
        <topology evidence="1">Multi-pass membrane protein</topology>
    </subcellularLocation>
</comment>
<dbReference type="SUPFAM" id="SSF161098">
    <property type="entry name" value="MetI-like"/>
    <property type="match status" value="2"/>
</dbReference>
<evidence type="ECO:0000313" key="9">
    <source>
        <dbReference type="EMBL" id="SVB60212.1"/>
    </source>
</evidence>
<dbReference type="GO" id="GO:0005886">
    <property type="term" value="C:plasma membrane"/>
    <property type="evidence" value="ECO:0007669"/>
    <property type="project" value="UniProtKB-SubCell"/>
</dbReference>
<feature type="transmembrane region" description="Helical" evidence="7">
    <location>
        <begin position="179"/>
        <end position="202"/>
    </location>
</feature>
<dbReference type="Pfam" id="PF00528">
    <property type="entry name" value="BPD_transp_1"/>
    <property type="match status" value="2"/>
</dbReference>
<feature type="transmembrane region" description="Helical" evidence="7">
    <location>
        <begin position="127"/>
        <end position="149"/>
    </location>
</feature>
<feature type="domain" description="ABC transmembrane type-1" evidence="8">
    <location>
        <begin position="58"/>
        <end position="245"/>
    </location>
</feature>
<feature type="domain" description="ABC transmembrane type-1" evidence="8">
    <location>
        <begin position="334"/>
        <end position="514"/>
    </location>
</feature>
<dbReference type="Gene3D" id="1.10.3720.10">
    <property type="entry name" value="MetI-like"/>
    <property type="match status" value="2"/>
</dbReference>
<feature type="transmembrane region" description="Helical" evidence="7">
    <location>
        <begin position="222"/>
        <end position="245"/>
    </location>
</feature>
<evidence type="ECO:0000256" key="6">
    <source>
        <dbReference type="ARBA" id="ARBA00023136"/>
    </source>
</evidence>
<feature type="transmembrane region" description="Helical" evidence="7">
    <location>
        <begin position="401"/>
        <end position="420"/>
    </location>
</feature>
<feature type="transmembrane region" description="Helical" evidence="7">
    <location>
        <begin position="441"/>
        <end position="470"/>
    </location>
</feature>
<protein>
    <recommendedName>
        <fullName evidence="8">ABC transmembrane type-1 domain-containing protein</fullName>
    </recommendedName>
</protein>
<evidence type="ECO:0000256" key="2">
    <source>
        <dbReference type="ARBA" id="ARBA00022448"/>
    </source>
</evidence>